<proteinExistence type="predicted"/>
<evidence type="ECO:0000313" key="2">
    <source>
        <dbReference type="EMBL" id="QNP41377.1"/>
    </source>
</evidence>
<evidence type="ECO:0000313" key="3">
    <source>
        <dbReference type="Proteomes" id="UP000516018"/>
    </source>
</evidence>
<protein>
    <submittedName>
        <fullName evidence="2">DUF3667 domain-containing protein</fullName>
    </submittedName>
</protein>
<dbReference type="RefSeq" id="WP_187712813.1">
    <property type="nucleotide sequence ID" value="NZ_CP060820.1"/>
</dbReference>
<dbReference type="EMBL" id="CP060820">
    <property type="protein sequence ID" value="QNP41377.1"/>
    <property type="molecule type" value="Genomic_DNA"/>
</dbReference>
<gene>
    <name evidence="2" type="ORF">H8B22_03910</name>
</gene>
<dbReference type="Proteomes" id="UP000516018">
    <property type="component" value="Chromosome"/>
</dbReference>
<feature type="transmembrane region" description="Helical" evidence="1">
    <location>
        <begin position="145"/>
        <end position="165"/>
    </location>
</feature>
<accession>A0A7H0FZB1</accession>
<dbReference type="AlphaFoldDB" id="A0A7H0FZB1"/>
<keyword evidence="1" id="KW-1133">Transmembrane helix</keyword>
<keyword evidence="3" id="KW-1185">Reference proteome</keyword>
<evidence type="ECO:0000256" key="1">
    <source>
        <dbReference type="SAM" id="Phobius"/>
    </source>
</evidence>
<sequence length="265" mass="29252">MLHANHCANCGRAVDAPAQHYCPGCGQPTPAHRIDWHFLGHEIEHSVLHMDRGILYTLKSLMLRPGQLIRDYLEGRRANHVKPFLLIMITAAAVVFLGKLLGDGDLVGAPLQAAIDDARAGGGAAGADAMRVARVFEGVRDWMNLHIAGLTLILLPFEALAFKLAFRRYRDLNYPEWLVITTFLTAQTMVLWVLALPLQRWYPGISSLVMLPAMAYGVVSLVQFFKGQSRWKIALRAALGYALFMVANSLLTVALVIAVLLISRT</sequence>
<dbReference type="InterPro" id="IPR022134">
    <property type="entry name" value="DUF3667"/>
</dbReference>
<feature type="transmembrane region" description="Helical" evidence="1">
    <location>
        <begin position="177"/>
        <end position="195"/>
    </location>
</feature>
<dbReference type="KEGG" id="lsx:H8B22_03910"/>
<reference evidence="2 3" key="1">
    <citation type="submission" date="2020-08" db="EMBL/GenBank/DDBJ databases">
        <title>Lysobacter sp. II4 sp. nov., isolated from soil.</title>
        <authorList>
            <person name="Woo C.Y."/>
            <person name="Kim J."/>
        </authorList>
    </citation>
    <scope>NUCLEOTIDE SEQUENCE [LARGE SCALE GENOMIC DNA]</scope>
    <source>
        <strain evidence="2 3">II4</strain>
    </source>
</reference>
<name>A0A7H0FZB1_9GAMM</name>
<dbReference type="Pfam" id="PF12412">
    <property type="entry name" value="DUF3667"/>
    <property type="match status" value="1"/>
</dbReference>
<organism evidence="2 3">
    <name type="scientific">Agrilutibacter terrestris</name>
    <dbReference type="NCBI Taxonomy" id="2865112"/>
    <lineage>
        <taxon>Bacteria</taxon>
        <taxon>Pseudomonadati</taxon>
        <taxon>Pseudomonadota</taxon>
        <taxon>Gammaproteobacteria</taxon>
        <taxon>Lysobacterales</taxon>
        <taxon>Lysobacteraceae</taxon>
        <taxon>Agrilutibacter</taxon>
    </lineage>
</organism>
<feature type="transmembrane region" description="Helical" evidence="1">
    <location>
        <begin position="237"/>
        <end position="262"/>
    </location>
</feature>
<feature type="transmembrane region" description="Helical" evidence="1">
    <location>
        <begin position="84"/>
        <end position="102"/>
    </location>
</feature>
<feature type="transmembrane region" description="Helical" evidence="1">
    <location>
        <begin position="201"/>
        <end position="225"/>
    </location>
</feature>
<keyword evidence="1" id="KW-0812">Transmembrane</keyword>
<keyword evidence="1" id="KW-0472">Membrane</keyword>